<feature type="compositionally biased region" description="Low complexity" evidence="1">
    <location>
        <begin position="357"/>
        <end position="366"/>
    </location>
</feature>
<reference evidence="2 3" key="1">
    <citation type="submission" date="2021-07" db="EMBL/GenBank/DDBJ databases">
        <title>Complete genome sequence of nontuberculous Mycobacterium sp. TY59.</title>
        <authorList>
            <person name="Fukushima K."/>
        </authorList>
    </citation>
    <scope>NUCLEOTIDE SEQUENCE [LARGE SCALE GENOMIC DNA]</scope>
    <source>
        <strain evidence="2 3">TY59</strain>
    </source>
</reference>
<dbReference type="EMBL" id="AP024828">
    <property type="protein sequence ID" value="BCZ21359.1"/>
    <property type="molecule type" value="Genomic_DNA"/>
</dbReference>
<reference evidence="2 3" key="2">
    <citation type="submission" date="2021-07" db="EMBL/GenBank/DDBJ databases">
        <authorList>
            <person name="Matsumoto Y."/>
            <person name="Motooka D."/>
            <person name="Nakamura S."/>
        </authorList>
    </citation>
    <scope>NUCLEOTIDE SEQUENCE [LARGE SCALE GENOMIC DNA]</scope>
    <source>
        <strain evidence="2 3">TY59</strain>
    </source>
</reference>
<name>A0ABM7SN19_9MYCO</name>
<keyword evidence="3" id="KW-1185">Reference proteome</keyword>
<evidence type="ECO:0000313" key="2">
    <source>
        <dbReference type="EMBL" id="BCZ21359.1"/>
    </source>
</evidence>
<gene>
    <name evidence="2" type="ORF">MTY59_12140</name>
</gene>
<dbReference type="RefSeq" id="WP_221044870.1">
    <property type="nucleotide sequence ID" value="NZ_AP024828.1"/>
</dbReference>
<dbReference type="Proteomes" id="UP000826012">
    <property type="component" value="Chromosome"/>
</dbReference>
<protein>
    <recommendedName>
        <fullName evidence="4">DUF2599 domain-containing protein</fullName>
    </recommendedName>
</protein>
<proteinExistence type="predicted"/>
<evidence type="ECO:0000256" key="1">
    <source>
        <dbReference type="SAM" id="MobiDB-lite"/>
    </source>
</evidence>
<evidence type="ECO:0008006" key="4">
    <source>
        <dbReference type="Google" id="ProtNLM"/>
    </source>
</evidence>
<evidence type="ECO:0000313" key="3">
    <source>
        <dbReference type="Proteomes" id="UP000826012"/>
    </source>
</evidence>
<accession>A0ABM7SN19</accession>
<sequence>MATVALASVIAYVYHRANQPDIVVLQPVDAQGNVENGWTEDTSRANQPIDCSFGSPSRYDKSAGVRDCGASADSGDACWPAADGTHVLCLIDPFSHVLYRIRAQGLNTPRKPLAGDPIPFALQLDDGTQCRVRIGGAWDRPTEHPNWVGHYACHDPSSISSPRTFSAVWGPPDQGIDKGFGGWSVSVGPADGHLATRKVAKAFYVAVAAQTAAASDSPTEGQGGTRLVTKCGRTPQFQPEAIRTDSGGLMIRMKIVALCPGGDVLISPQTTISVTSGGQDVAAGVFDLSKSPIVIPPGSGTSSQPAVEHEFRFPLGSFWRLPVSTQQAPTSGAPQTGPTDLNVQTLVVACQETPSTVTTAPVTGTTRSNPTSIAVGPAPPPSGDNESASFDALRALANADRPFVIGSLVDRWVPQLSSKRPGLVADGITWDNVATLREHLQMRLQYPEVRLLRTGDWSTFSVPDFWVTIAGVVFSDADGALAWCRDHHLDHDHCYAKLVSTTHPVDGTTAFNP</sequence>
<organism evidence="2 3">
    <name type="scientific">Mycobacterium senriense</name>
    <dbReference type="NCBI Taxonomy" id="2775496"/>
    <lineage>
        <taxon>Bacteria</taxon>
        <taxon>Bacillati</taxon>
        <taxon>Actinomycetota</taxon>
        <taxon>Actinomycetes</taxon>
        <taxon>Mycobacteriales</taxon>
        <taxon>Mycobacteriaceae</taxon>
        <taxon>Mycobacterium</taxon>
        <taxon>Mycobacterium avium complex (MAC)</taxon>
    </lineage>
</organism>
<feature type="region of interest" description="Disordered" evidence="1">
    <location>
        <begin position="357"/>
        <end position="388"/>
    </location>
</feature>